<accession>A0ABT2TQ96</accession>
<evidence type="ECO:0000313" key="10">
    <source>
        <dbReference type="EMBL" id="MCU6764390.1"/>
    </source>
</evidence>
<evidence type="ECO:0000256" key="3">
    <source>
        <dbReference type="ARBA" id="ARBA00022960"/>
    </source>
</evidence>
<keyword evidence="8" id="KW-0472">Membrane</keyword>
<dbReference type="Proteomes" id="UP001652409">
    <property type="component" value="Unassembled WGS sequence"/>
</dbReference>
<evidence type="ECO:0000256" key="2">
    <source>
        <dbReference type="ARBA" id="ARBA00022679"/>
    </source>
</evidence>
<dbReference type="InterPro" id="IPR005490">
    <property type="entry name" value="LD_TPept_cat_dom"/>
</dbReference>
<feature type="active site" description="Proton donor/acceptor" evidence="6">
    <location>
        <position position="579"/>
    </location>
</feature>
<organism evidence="10 11">
    <name type="scientific">Blautia ammoniilytica</name>
    <dbReference type="NCBI Taxonomy" id="2981782"/>
    <lineage>
        <taxon>Bacteria</taxon>
        <taxon>Bacillati</taxon>
        <taxon>Bacillota</taxon>
        <taxon>Clostridia</taxon>
        <taxon>Lachnospirales</taxon>
        <taxon>Lachnospiraceae</taxon>
        <taxon>Blautia</taxon>
    </lineage>
</organism>
<evidence type="ECO:0000256" key="7">
    <source>
        <dbReference type="SAM" id="MobiDB-lite"/>
    </source>
</evidence>
<dbReference type="InterPro" id="IPR038063">
    <property type="entry name" value="Transpep_catalytic_dom"/>
</dbReference>
<dbReference type="Gene3D" id="2.40.440.10">
    <property type="entry name" value="L,D-transpeptidase catalytic domain-like"/>
    <property type="match status" value="1"/>
</dbReference>
<dbReference type="PANTHER" id="PTHR30582">
    <property type="entry name" value="L,D-TRANSPEPTIDASE"/>
    <property type="match status" value="1"/>
</dbReference>
<evidence type="ECO:0000256" key="8">
    <source>
        <dbReference type="SAM" id="Phobius"/>
    </source>
</evidence>
<feature type="domain" description="L,D-TPase catalytic" evidence="9">
    <location>
        <begin position="497"/>
        <end position="624"/>
    </location>
</feature>
<keyword evidence="5 6" id="KW-0961">Cell wall biogenesis/degradation</keyword>
<dbReference type="RefSeq" id="WP_262582636.1">
    <property type="nucleotide sequence ID" value="NZ_JAOQJL010000004.1"/>
</dbReference>
<keyword evidence="4 6" id="KW-0573">Peptidoglycan synthesis</keyword>
<evidence type="ECO:0000259" key="9">
    <source>
        <dbReference type="PROSITE" id="PS52029"/>
    </source>
</evidence>
<dbReference type="Pfam" id="PF12229">
    <property type="entry name" value="PG_binding_4"/>
    <property type="match status" value="2"/>
</dbReference>
<evidence type="ECO:0000256" key="6">
    <source>
        <dbReference type="PROSITE-ProRule" id="PRU01373"/>
    </source>
</evidence>
<dbReference type="Gene3D" id="3.10.20.800">
    <property type="match status" value="1"/>
</dbReference>
<feature type="active site" description="Nucleophile" evidence="6">
    <location>
        <position position="600"/>
    </location>
</feature>
<dbReference type="InterPro" id="IPR022029">
    <property type="entry name" value="YoaR-like_PG-bd"/>
</dbReference>
<dbReference type="Pfam" id="PF03734">
    <property type="entry name" value="YkuD"/>
    <property type="match status" value="1"/>
</dbReference>
<dbReference type="InterPro" id="IPR050979">
    <property type="entry name" value="LD-transpeptidase"/>
</dbReference>
<evidence type="ECO:0000256" key="1">
    <source>
        <dbReference type="ARBA" id="ARBA00004752"/>
    </source>
</evidence>
<proteinExistence type="predicted"/>
<gene>
    <name evidence="10" type="ORF">OCV61_03075</name>
</gene>
<feature type="compositionally biased region" description="Acidic residues" evidence="7">
    <location>
        <begin position="27"/>
        <end position="102"/>
    </location>
</feature>
<feature type="transmembrane region" description="Helical" evidence="8">
    <location>
        <begin position="160"/>
        <end position="183"/>
    </location>
</feature>
<evidence type="ECO:0000256" key="5">
    <source>
        <dbReference type="ARBA" id="ARBA00023316"/>
    </source>
</evidence>
<comment type="pathway">
    <text evidence="1 6">Cell wall biogenesis; peptidoglycan biosynthesis.</text>
</comment>
<dbReference type="PROSITE" id="PS52029">
    <property type="entry name" value="LD_TPASE"/>
    <property type="match status" value="1"/>
</dbReference>
<keyword evidence="3 6" id="KW-0133">Cell shape</keyword>
<feature type="region of interest" description="Disordered" evidence="7">
    <location>
        <begin position="1"/>
        <end position="131"/>
    </location>
</feature>
<dbReference type="SUPFAM" id="SSF141523">
    <property type="entry name" value="L,D-transpeptidase catalytic domain-like"/>
    <property type="match status" value="1"/>
</dbReference>
<comment type="caution">
    <text evidence="10">The sequence shown here is derived from an EMBL/GenBank/DDBJ whole genome shotgun (WGS) entry which is preliminary data.</text>
</comment>
<name>A0ABT2TQ96_9FIRM</name>
<keyword evidence="8" id="KW-0812">Transmembrane</keyword>
<dbReference type="SUPFAM" id="SSF143985">
    <property type="entry name" value="L,D-transpeptidase pre-catalytic domain-like"/>
    <property type="match status" value="1"/>
</dbReference>
<dbReference type="PANTHER" id="PTHR30582:SF33">
    <property type="entry name" value="EXPORTED PROTEIN"/>
    <property type="match status" value="1"/>
</dbReference>
<dbReference type="EMBL" id="JAOQJL010000004">
    <property type="protein sequence ID" value="MCU6764390.1"/>
    <property type="molecule type" value="Genomic_DNA"/>
</dbReference>
<protein>
    <submittedName>
        <fullName evidence="10">L,D-transpeptidase/peptidoglycan binding protein</fullName>
    </submittedName>
</protein>
<keyword evidence="11" id="KW-1185">Reference proteome</keyword>
<evidence type="ECO:0000256" key="4">
    <source>
        <dbReference type="ARBA" id="ARBA00022984"/>
    </source>
</evidence>
<keyword evidence="2" id="KW-0808">Transferase</keyword>
<sequence length="625" mass="71156">MSNKKRRSGESQPSIEDRINEAMDPITTDEDEYEEEDSEYEDEYEEGDPEYEDEYEEGDPEYEDEYEEEDPEYEDEHEEEDPEYEDEHEEEDPEYEDEYEEDVPGHKEEKKQLSRKRVQESSSRRSARPKKIAYVPITDEDLDSAIVPRKHKKKHKGLKVTGIVAAMMIVSAGCAYAAVSYYYSNHFFRGTQINGLDCSGKTAYEVEQAIAGQVENYSIQVLARDQEPESISGSSINYQYASDGEILVLLKSQKPYEWIRGFFETRSYTTKENATYDKTLLQNQVKALSCAKEENQVKPENAYVALNGSEFQIVPETQGSELKVKEAYKVLDAAVAGSQTTVDLGSDPEVYVQAAVTSDSPDLQAARDAYNNYTKASITYTFGDQQVTLDGGTLKDWLEVDEKGQLIGGDDSSFKQHITDFVAQLAKDHDTVGTTREFHTTSGRTVYVYSSVYGWKIDQAQEVEQLTQEISSGTQTVREPAYSKRAESHGYNDLGNTYIEVDLSGQHMYYYQDGSIIFDSDIVSGDMQYEDRKTPEGIYTLYWKKSPDVLRGKQKPDGTYEYETQVTYWMPFNGGIGFHDASWQPYFGGDRYLYGGSHGCINMPPANAAILYNIIQYDVPIICFY</sequence>
<dbReference type="InterPro" id="IPR038054">
    <property type="entry name" value="LD_TPept-like_central_sf"/>
</dbReference>
<reference evidence="10 11" key="1">
    <citation type="journal article" date="2021" name="ISME Commun">
        <title>Automated analysis of genomic sequences facilitates high-throughput and comprehensive description of bacteria.</title>
        <authorList>
            <person name="Hitch T.C.A."/>
        </authorList>
    </citation>
    <scope>NUCLEOTIDE SEQUENCE [LARGE SCALE GENOMIC DNA]</scope>
    <source>
        <strain evidence="10 11">Sanger_23</strain>
    </source>
</reference>
<dbReference type="CDD" id="cd16913">
    <property type="entry name" value="YkuD_like"/>
    <property type="match status" value="1"/>
</dbReference>
<feature type="compositionally biased region" description="Basic and acidic residues" evidence="7">
    <location>
        <begin position="103"/>
        <end position="123"/>
    </location>
</feature>
<keyword evidence="8" id="KW-1133">Transmembrane helix</keyword>
<evidence type="ECO:0000313" key="11">
    <source>
        <dbReference type="Proteomes" id="UP001652409"/>
    </source>
</evidence>